<dbReference type="Pfam" id="PF11209">
    <property type="entry name" value="LmeA"/>
    <property type="match status" value="1"/>
</dbReference>
<dbReference type="RefSeq" id="WP_141886697.1">
    <property type="nucleotide sequence ID" value="NZ_BAAAUY010000010.1"/>
</dbReference>
<evidence type="ECO:0000313" key="1">
    <source>
        <dbReference type="EMBL" id="TQL43371.1"/>
    </source>
</evidence>
<protein>
    <submittedName>
        <fullName evidence="1">DUF2993 family protein</fullName>
    </submittedName>
</protein>
<gene>
    <name evidence="1" type="ORF">FB468_1391</name>
</gene>
<sequence>MARTLKVIVALVVTAGVLAGLGEWGLRLAIPGVVRGIAQEQLDIPSSHPVEVDLGGSALLHAIGGGVGDITVEIPDAPVADGVRATLIFSAKRSPFDPSKGDMTGAKAAVYVPTADLGPMISLLTNGVVDSGKTSSGELVVGRQLEALGFSVPIEATLGLTAVDGEVLVEPRGLSAVGFDLSVDQLASATGGLLDPLLSARQLCVREWLPAGATLSDIRITTSGARVEFELAPDFLANPQQQELGTCG</sequence>
<keyword evidence="2" id="KW-1185">Reference proteome</keyword>
<dbReference type="EMBL" id="VFON01000001">
    <property type="protein sequence ID" value="TQL43371.1"/>
    <property type="molecule type" value="Genomic_DNA"/>
</dbReference>
<proteinExistence type="predicted"/>
<dbReference type="InterPro" id="IPR021373">
    <property type="entry name" value="DUF2993"/>
</dbReference>
<comment type="caution">
    <text evidence="1">The sequence shown here is derived from an EMBL/GenBank/DDBJ whole genome shotgun (WGS) entry which is preliminary data.</text>
</comment>
<dbReference type="AlphaFoldDB" id="A0A542Y5M3"/>
<dbReference type="Proteomes" id="UP000319094">
    <property type="component" value="Unassembled WGS sequence"/>
</dbReference>
<organism evidence="1 2">
    <name type="scientific">Leucobacter komagatae</name>
    <dbReference type="NCBI Taxonomy" id="55969"/>
    <lineage>
        <taxon>Bacteria</taxon>
        <taxon>Bacillati</taxon>
        <taxon>Actinomycetota</taxon>
        <taxon>Actinomycetes</taxon>
        <taxon>Micrococcales</taxon>
        <taxon>Microbacteriaceae</taxon>
        <taxon>Leucobacter</taxon>
    </lineage>
</organism>
<evidence type="ECO:0000313" key="2">
    <source>
        <dbReference type="Proteomes" id="UP000319094"/>
    </source>
</evidence>
<dbReference type="OrthoDB" id="5123569at2"/>
<reference evidence="1 2" key="1">
    <citation type="submission" date="2019-06" db="EMBL/GenBank/DDBJ databases">
        <title>Sequencing the genomes of 1000 actinobacteria strains.</title>
        <authorList>
            <person name="Klenk H.-P."/>
        </authorList>
    </citation>
    <scope>NUCLEOTIDE SEQUENCE [LARGE SCALE GENOMIC DNA]</scope>
    <source>
        <strain evidence="1 2">DSM 8803</strain>
    </source>
</reference>
<name>A0A542Y5M3_9MICO</name>
<accession>A0A542Y5M3</accession>